<protein>
    <submittedName>
        <fullName evidence="3">Uncharacterized protein</fullName>
    </submittedName>
</protein>
<dbReference type="Proteomes" id="UP000821837">
    <property type="component" value="Chromosome 8"/>
</dbReference>
<reference evidence="3" key="1">
    <citation type="journal article" date="2020" name="Cell">
        <title>Large-Scale Comparative Analyses of Tick Genomes Elucidate Their Genetic Diversity and Vector Capacities.</title>
        <authorList>
            <consortium name="Tick Genome and Microbiome Consortium (TIGMIC)"/>
            <person name="Jia N."/>
            <person name="Wang J."/>
            <person name="Shi W."/>
            <person name="Du L."/>
            <person name="Sun Y."/>
            <person name="Zhan W."/>
            <person name="Jiang J.F."/>
            <person name="Wang Q."/>
            <person name="Zhang B."/>
            <person name="Ji P."/>
            <person name="Bell-Sakyi L."/>
            <person name="Cui X.M."/>
            <person name="Yuan T.T."/>
            <person name="Jiang B.G."/>
            <person name="Yang W.F."/>
            <person name="Lam T.T."/>
            <person name="Chang Q.C."/>
            <person name="Ding S.J."/>
            <person name="Wang X.J."/>
            <person name="Zhu J.G."/>
            <person name="Ruan X.D."/>
            <person name="Zhao L."/>
            <person name="Wei J.T."/>
            <person name="Ye R.Z."/>
            <person name="Que T.C."/>
            <person name="Du C.H."/>
            <person name="Zhou Y.H."/>
            <person name="Cheng J.X."/>
            <person name="Dai P.F."/>
            <person name="Guo W.B."/>
            <person name="Han X.H."/>
            <person name="Huang E.J."/>
            <person name="Li L.F."/>
            <person name="Wei W."/>
            <person name="Gao Y.C."/>
            <person name="Liu J.Z."/>
            <person name="Shao H.Z."/>
            <person name="Wang X."/>
            <person name="Wang C.C."/>
            <person name="Yang T.C."/>
            <person name="Huo Q.B."/>
            <person name="Li W."/>
            <person name="Chen H.Y."/>
            <person name="Chen S.E."/>
            <person name="Zhou L.G."/>
            <person name="Ni X.B."/>
            <person name="Tian J.H."/>
            <person name="Sheng Y."/>
            <person name="Liu T."/>
            <person name="Pan Y.S."/>
            <person name="Xia L.Y."/>
            <person name="Li J."/>
            <person name="Zhao F."/>
            <person name="Cao W.C."/>
        </authorList>
    </citation>
    <scope>NUCLEOTIDE SEQUENCE</scope>
    <source>
        <strain evidence="3">Rsan-2018</strain>
    </source>
</reference>
<proteinExistence type="predicted"/>
<evidence type="ECO:0000313" key="4">
    <source>
        <dbReference type="Proteomes" id="UP000821837"/>
    </source>
</evidence>
<keyword evidence="2" id="KW-0472">Membrane</keyword>
<evidence type="ECO:0000256" key="1">
    <source>
        <dbReference type="ARBA" id="ARBA00023002"/>
    </source>
</evidence>
<dbReference type="InterPro" id="IPR020904">
    <property type="entry name" value="Sc_DH/Rdtase_CS"/>
</dbReference>
<dbReference type="EMBL" id="JABSTV010001254">
    <property type="protein sequence ID" value="KAH7939189.1"/>
    <property type="molecule type" value="Genomic_DNA"/>
</dbReference>
<keyword evidence="2" id="KW-0812">Transmembrane</keyword>
<dbReference type="SUPFAM" id="SSF51735">
    <property type="entry name" value="NAD(P)-binding Rossmann-fold domains"/>
    <property type="match status" value="1"/>
</dbReference>
<dbReference type="PANTHER" id="PTHR43313:SF36">
    <property type="entry name" value="D-BETA-HYDROXYBUTYRATE DEHYDROGENASE, MITOCHONDRIAL"/>
    <property type="match status" value="1"/>
</dbReference>
<evidence type="ECO:0000256" key="2">
    <source>
        <dbReference type="SAM" id="Phobius"/>
    </source>
</evidence>
<keyword evidence="4" id="KW-1185">Reference proteome</keyword>
<comment type="caution">
    <text evidence="3">The sequence shown here is derived from an EMBL/GenBank/DDBJ whole genome shotgun (WGS) entry which is preliminary data.</text>
</comment>
<dbReference type="PANTHER" id="PTHR43313">
    <property type="entry name" value="SHORT-CHAIN DEHYDROGENASE/REDUCTASE FAMILY 9C"/>
    <property type="match status" value="1"/>
</dbReference>
<keyword evidence="1" id="KW-0560">Oxidoreductase</keyword>
<reference evidence="3" key="2">
    <citation type="submission" date="2021-09" db="EMBL/GenBank/DDBJ databases">
        <authorList>
            <person name="Jia N."/>
            <person name="Wang J."/>
            <person name="Shi W."/>
            <person name="Du L."/>
            <person name="Sun Y."/>
            <person name="Zhan W."/>
            <person name="Jiang J."/>
            <person name="Wang Q."/>
            <person name="Zhang B."/>
            <person name="Ji P."/>
            <person name="Sakyi L.B."/>
            <person name="Cui X."/>
            <person name="Yuan T."/>
            <person name="Jiang B."/>
            <person name="Yang W."/>
            <person name="Lam T.T.-Y."/>
            <person name="Chang Q."/>
            <person name="Ding S."/>
            <person name="Wang X."/>
            <person name="Zhu J."/>
            <person name="Ruan X."/>
            <person name="Zhao L."/>
            <person name="Wei J."/>
            <person name="Que T."/>
            <person name="Du C."/>
            <person name="Cheng J."/>
            <person name="Dai P."/>
            <person name="Han X."/>
            <person name="Huang E."/>
            <person name="Gao Y."/>
            <person name="Liu J."/>
            <person name="Shao H."/>
            <person name="Ye R."/>
            <person name="Li L."/>
            <person name="Wei W."/>
            <person name="Wang X."/>
            <person name="Wang C."/>
            <person name="Huo Q."/>
            <person name="Li W."/>
            <person name="Guo W."/>
            <person name="Chen H."/>
            <person name="Chen S."/>
            <person name="Zhou L."/>
            <person name="Zhou L."/>
            <person name="Ni X."/>
            <person name="Tian J."/>
            <person name="Zhou Y."/>
            <person name="Sheng Y."/>
            <person name="Liu T."/>
            <person name="Pan Y."/>
            <person name="Xia L."/>
            <person name="Li J."/>
            <person name="Zhao F."/>
            <person name="Cao W."/>
        </authorList>
    </citation>
    <scope>NUCLEOTIDE SEQUENCE</scope>
    <source>
        <strain evidence="3">Rsan-2018</strain>
        <tissue evidence="3">Larvae</tissue>
    </source>
</reference>
<dbReference type="AlphaFoldDB" id="A0A9D4SNW3"/>
<feature type="transmembrane region" description="Helical" evidence="2">
    <location>
        <begin position="31"/>
        <end position="50"/>
    </location>
</feature>
<dbReference type="PROSITE" id="PS00061">
    <property type="entry name" value="ADH_SHORT"/>
    <property type="match status" value="1"/>
</dbReference>
<sequence length="288" mass="32232">MATVTQMAVPTAALLWLLSWRLPHHTLELVTAAALAAFAVFVSYWTLWHVRRRFLNASVEARGKSVLITELWAVVANAGVPSLGYIEWQPMSRIQYVFQVNTFGVVRVARAFLPLMRKTPGSRLVIVTSLLGRMSMPASMTYCMSKHASTSLADALRRQYYDRGVHVSTVEPGAYRTPMANHDTMAETLRNDLSLLPPRVRSGISDHSLGSLRKSSDTLYSSIMRDDSQEAVDVMKSAVRDLIPKAYYRAGGLKDILLRRLYEVAPAEVTDEVVHMIRKVARAARRKA</sequence>
<dbReference type="InterPro" id="IPR036291">
    <property type="entry name" value="NAD(P)-bd_dom_sf"/>
</dbReference>
<accession>A0A9D4SNW3</accession>
<dbReference type="PRINTS" id="PR00081">
    <property type="entry name" value="GDHRDH"/>
</dbReference>
<dbReference type="GO" id="GO:0016491">
    <property type="term" value="F:oxidoreductase activity"/>
    <property type="evidence" value="ECO:0007669"/>
    <property type="project" value="UniProtKB-KW"/>
</dbReference>
<dbReference type="VEuPathDB" id="VectorBase:RSAN_036131"/>
<dbReference type="Gene3D" id="3.40.50.720">
    <property type="entry name" value="NAD(P)-binding Rossmann-like Domain"/>
    <property type="match status" value="1"/>
</dbReference>
<dbReference type="InterPro" id="IPR002347">
    <property type="entry name" value="SDR_fam"/>
</dbReference>
<name>A0A9D4SNW3_RHISA</name>
<dbReference type="Pfam" id="PF00106">
    <property type="entry name" value="adh_short"/>
    <property type="match status" value="1"/>
</dbReference>
<gene>
    <name evidence="3" type="ORF">HPB52_008131</name>
</gene>
<evidence type="ECO:0000313" key="3">
    <source>
        <dbReference type="EMBL" id="KAH7939189.1"/>
    </source>
</evidence>
<keyword evidence="2" id="KW-1133">Transmembrane helix</keyword>
<organism evidence="3 4">
    <name type="scientific">Rhipicephalus sanguineus</name>
    <name type="common">Brown dog tick</name>
    <name type="synonym">Ixodes sanguineus</name>
    <dbReference type="NCBI Taxonomy" id="34632"/>
    <lineage>
        <taxon>Eukaryota</taxon>
        <taxon>Metazoa</taxon>
        <taxon>Ecdysozoa</taxon>
        <taxon>Arthropoda</taxon>
        <taxon>Chelicerata</taxon>
        <taxon>Arachnida</taxon>
        <taxon>Acari</taxon>
        <taxon>Parasitiformes</taxon>
        <taxon>Ixodida</taxon>
        <taxon>Ixodoidea</taxon>
        <taxon>Ixodidae</taxon>
        <taxon>Rhipicephalinae</taxon>
        <taxon>Rhipicephalus</taxon>
        <taxon>Rhipicephalus</taxon>
    </lineage>
</organism>